<comment type="caution">
    <text evidence="1">The sequence shown here is derived from an EMBL/GenBank/DDBJ whole genome shotgun (WGS) entry which is preliminary data.</text>
</comment>
<gene>
    <name evidence="1" type="ORF">AB6T85_20885</name>
</gene>
<reference evidence="1 2" key="1">
    <citation type="submission" date="2024-07" db="EMBL/GenBank/DDBJ databases">
        <authorList>
            <person name="Hebao G."/>
        </authorList>
    </citation>
    <scope>NUCLEOTIDE SEQUENCE [LARGE SCALE GENOMIC DNA]</scope>
    <source>
        <strain evidence="1 2">ACCC 02193</strain>
    </source>
</reference>
<dbReference type="RefSeq" id="WP_367399468.1">
    <property type="nucleotide sequence ID" value="NZ_JBGFFX010000016.1"/>
</dbReference>
<dbReference type="Pfam" id="PF06092">
    <property type="entry name" value="DUF943"/>
    <property type="match status" value="1"/>
</dbReference>
<sequence length="88" mass="10303">MLKDKHGIPEPDSDGHFYVTFWLFGEGYKEEGKNDRLCFNDMNPPVNCIEKDRVFSISSSRNRGTIFILNDGEYRMKKEGKIIKLKKE</sequence>
<dbReference type="Proteomes" id="UP001565243">
    <property type="component" value="Unassembled WGS sequence"/>
</dbReference>
<evidence type="ECO:0000313" key="2">
    <source>
        <dbReference type="Proteomes" id="UP001565243"/>
    </source>
</evidence>
<keyword evidence="2" id="KW-1185">Reference proteome</keyword>
<evidence type="ECO:0000313" key="1">
    <source>
        <dbReference type="EMBL" id="MEY8772868.1"/>
    </source>
</evidence>
<accession>A0ABV4ED51</accession>
<dbReference type="InterPro" id="IPR010351">
    <property type="entry name" value="DUF943"/>
</dbReference>
<name>A0ABV4ED51_9GAMM</name>
<organism evidence="1 2">
    <name type="scientific">Erwinia aeris</name>
    <dbReference type="NCBI Taxonomy" id="3239803"/>
    <lineage>
        <taxon>Bacteria</taxon>
        <taxon>Pseudomonadati</taxon>
        <taxon>Pseudomonadota</taxon>
        <taxon>Gammaproteobacteria</taxon>
        <taxon>Enterobacterales</taxon>
        <taxon>Erwiniaceae</taxon>
        <taxon>Erwinia</taxon>
    </lineage>
</organism>
<protein>
    <submittedName>
        <fullName evidence="1">DUF943 family protein</fullName>
    </submittedName>
</protein>
<proteinExistence type="predicted"/>
<dbReference type="EMBL" id="JBGFFX010000016">
    <property type="protein sequence ID" value="MEY8772868.1"/>
    <property type="molecule type" value="Genomic_DNA"/>
</dbReference>